<dbReference type="PROSITE" id="PS50943">
    <property type="entry name" value="HTH_CROC1"/>
    <property type="match status" value="1"/>
</dbReference>
<dbReference type="InterPro" id="IPR015927">
    <property type="entry name" value="Peptidase_S24_S26A/B/C"/>
</dbReference>
<dbReference type="GO" id="GO:0003677">
    <property type="term" value="F:DNA binding"/>
    <property type="evidence" value="ECO:0007669"/>
    <property type="project" value="InterPro"/>
</dbReference>
<comment type="caution">
    <text evidence="2">The sequence shown here is derived from an EMBL/GenBank/DDBJ whole genome shotgun (WGS) entry which is preliminary data.</text>
</comment>
<dbReference type="HOGENOM" id="CLU_066192_1_3_6"/>
<dbReference type="AlphaFoldDB" id="A0A077N0G1"/>
<evidence type="ECO:0000259" key="1">
    <source>
        <dbReference type="PROSITE" id="PS50943"/>
    </source>
</evidence>
<reference evidence="2" key="1">
    <citation type="submission" date="2013-07" db="EMBL/GenBank/DDBJ databases">
        <title>Sub-species coevolution in mutualistic symbiosis.</title>
        <authorList>
            <person name="Murfin K."/>
            <person name="Klassen J."/>
            <person name="Lee M."/>
            <person name="Forst S."/>
            <person name="Stock P."/>
            <person name="Goodrich-Blair H."/>
        </authorList>
    </citation>
    <scope>NUCLEOTIDE SEQUENCE [LARGE SCALE GENOMIC DNA]</scope>
    <source>
        <strain evidence="2">Puntauvense</strain>
    </source>
</reference>
<dbReference type="InterPro" id="IPR001387">
    <property type="entry name" value="Cro/C1-type_HTH"/>
</dbReference>
<organism evidence="2">
    <name type="scientific">Xenorhabdus bovienii str. puntauvense</name>
    <dbReference type="NCBI Taxonomy" id="1398201"/>
    <lineage>
        <taxon>Bacteria</taxon>
        <taxon>Pseudomonadati</taxon>
        <taxon>Pseudomonadota</taxon>
        <taxon>Gammaproteobacteria</taxon>
        <taxon>Enterobacterales</taxon>
        <taxon>Morganellaceae</taxon>
        <taxon>Xenorhabdus</taxon>
    </lineage>
</organism>
<dbReference type="Pfam" id="PF01381">
    <property type="entry name" value="HTH_3"/>
    <property type="match status" value="1"/>
</dbReference>
<dbReference type="SUPFAM" id="SSF51306">
    <property type="entry name" value="LexA/Signal peptidase"/>
    <property type="match status" value="1"/>
</dbReference>
<dbReference type="CDD" id="cd00093">
    <property type="entry name" value="HTH_XRE"/>
    <property type="match status" value="1"/>
</dbReference>
<name>A0A077N0G1_XENBV</name>
<dbReference type="SMART" id="SM00530">
    <property type="entry name" value="HTH_XRE"/>
    <property type="match status" value="1"/>
</dbReference>
<dbReference type="RefSeq" id="WP_051870552.1">
    <property type="nucleotide sequence ID" value="NZ_CAWLWN010000126.1"/>
</dbReference>
<dbReference type="Gene3D" id="1.10.260.40">
    <property type="entry name" value="lambda repressor-like DNA-binding domains"/>
    <property type="match status" value="1"/>
</dbReference>
<dbReference type="Pfam" id="PF00717">
    <property type="entry name" value="Peptidase_S24"/>
    <property type="match status" value="1"/>
</dbReference>
<dbReference type="InterPro" id="IPR010982">
    <property type="entry name" value="Lambda_DNA-bd_dom_sf"/>
</dbReference>
<dbReference type="InterPro" id="IPR036286">
    <property type="entry name" value="LexA/Signal_pep-like_sf"/>
</dbReference>
<dbReference type="SUPFAM" id="SSF47413">
    <property type="entry name" value="lambda repressor-like DNA-binding domains"/>
    <property type="match status" value="1"/>
</dbReference>
<dbReference type="Proteomes" id="UP000028511">
    <property type="component" value="Unassembled WGS sequence"/>
</dbReference>
<proteinExistence type="predicted"/>
<sequence length="240" mass="26967">MKKKELQMKKFEINEEFHTRISSMRAENSLTQAELAALAGVSQRQIAAYEGHESKPRQGVLKQLAKALGTTPEWLAIGEGESGIENLTTFSGALKKVPIIPLDKVIDWITSQLPSHITSEYYPTCYGLSDWAFAVRISDPAMATSGFDNLSFPKNSLVIFEPAIDPENQDFVIAIMPNGKFVFRQYISNLRTSTLMPLDSRYPQEQIESREIENKEIMLIPAVSYEITLPALNRIDVLNN</sequence>
<protein>
    <submittedName>
        <fullName evidence="2">Helix-turn-helix/peptidase S24-like domain protein</fullName>
    </submittedName>
</protein>
<evidence type="ECO:0000313" key="2">
    <source>
        <dbReference type="EMBL" id="CDG95576.1"/>
    </source>
</evidence>
<feature type="domain" description="HTH cro/C1-type" evidence="1">
    <location>
        <begin position="21"/>
        <end position="75"/>
    </location>
</feature>
<dbReference type="Gene3D" id="2.10.109.10">
    <property type="entry name" value="Umud Fragment, subunit A"/>
    <property type="match status" value="1"/>
</dbReference>
<gene>
    <name evidence="2" type="ORF">XBP1_1380008</name>
</gene>
<accession>A0A077N0G1</accession>
<dbReference type="EMBL" id="CBSW010000044">
    <property type="protein sequence ID" value="CDG95576.1"/>
    <property type="molecule type" value="Genomic_DNA"/>
</dbReference>